<dbReference type="AlphaFoldDB" id="A0A0U5B2M5"/>
<dbReference type="EMBL" id="AP017312">
    <property type="protein sequence ID" value="BAU28850.1"/>
    <property type="molecule type" value="Genomic_DNA"/>
</dbReference>
<dbReference type="Proteomes" id="UP000217696">
    <property type="component" value="Chromosome"/>
</dbReference>
<dbReference type="KEGG" id="asoc:CB4_03027"/>
<organism evidence="1 2">
    <name type="scientific">Aneurinibacillus soli</name>
    <dbReference type="NCBI Taxonomy" id="1500254"/>
    <lineage>
        <taxon>Bacteria</taxon>
        <taxon>Bacillati</taxon>
        <taxon>Bacillota</taxon>
        <taxon>Bacilli</taxon>
        <taxon>Bacillales</taxon>
        <taxon>Paenibacillaceae</taxon>
        <taxon>Aneurinibacillus group</taxon>
        <taxon>Aneurinibacillus</taxon>
    </lineage>
</organism>
<evidence type="ECO:0000313" key="1">
    <source>
        <dbReference type="EMBL" id="BAU28850.1"/>
    </source>
</evidence>
<name>A0A0U5B2M5_9BACL</name>
<sequence>MCVCLCVLWNGVSLVGEEEKREAVRSGTLGGEV</sequence>
<accession>A0A0U5B2M5</accession>
<reference evidence="1 2" key="1">
    <citation type="submission" date="2015-12" db="EMBL/GenBank/DDBJ databases">
        <title>Genome sequence of Aneurinibacillus soli.</title>
        <authorList>
            <person name="Lee J.S."/>
            <person name="Lee K.C."/>
            <person name="Kim K.K."/>
            <person name="Lee B.W."/>
        </authorList>
    </citation>
    <scope>NUCLEOTIDE SEQUENCE [LARGE SCALE GENOMIC DNA]</scope>
    <source>
        <strain evidence="1 2">CB4</strain>
    </source>
</reference>
<keyword evidence="2" id="KW-1185">Reference proteome</keyword>
<proteinExistence type="predicted"/>
<protein>
    <submittedName>
        <fullName evidence="1">Uncharacterized protein</fullName>
    </submittedName>
</protein>
<gene>
    <name evidence="1" type="ORF">CB4_03027</name>
</gene>
<evidence type="ECO:0000313" key="2">
    <source>
        <dbReference type="Proteomes" id="UP000217696"/>
    </source>
</evidence>